<accession>W7MZP5</accession>
<keyword evidence="3 5" id="KW-1133">Transmembrane helix</keyword>
<dbReference type="OrthoDB" id="2544694at2759"/>
<dbReference type="KEGG" id="fvr:FVEG_11747"/>
<dbReference type="Gene3D" id="1.20.1250.20">
    <property type="entry name" value="MFS general substrate transporter like domains"/>
    <property type="match status" value="1"/>
</dbReference>
<feature type="transmembrane region" description="Helical" evidence="5">
    <location>
        <begin position="207"/>
        <end position="229"/>
    </location>
</feature>
<sequence length="307" mass="33942">MLLIYIFLPKSPAWLASTGKTQQAKKSLGTLYRGVKGFDIEHQYSLIVLNLEKEREVAAEQRSEKWWAIFKGRDGLRTLISCWTLMTQQFLGLGVFFGFGTYFWQQAGIPDPFVVTCITSGINIVASVVVIYLADYTGRRGLSCWGTTICWLCTVVIGILGVVKHTGATNYVTVLFACFWNIGLMANAATGWGFIGEISSQHLRPYTAGFAAGSTAAVGTVMGVLVPYMTNANEWNWGLKTGWFFAGVGLPFTIVMWFLIPETSGRSAAELDELFEHKTKPWQFHKSTTATQHVILEANSKAIPAQP</sequence>
<dbReference type="EMBL" id="DS022258">
    <property type="protein sequence ID" value="EWG53284.1"/>
    <property type="molecule type" value="Genomic_DNA"/>
</dbReference>
<evidence type="ECO:0000313" key="6">
    <source>
        <dbReference type="EMBL" id="EWG53284.1"/>
    </source>
</evidence>
<keyword evidence="2 5" id="KW-0812">Transmembrane</keyword>
<protein>
    <recommendedName>
        <fullName evidence="8">Major facilitator superfamily (MFS) profile domain-containing protein</fullName>
    </recommendedName>
</protein>
<feature type="transmembrane region" description="Helical" evidence="5">
    <location>
        <begin position="174"/>
        <end position="195"/>
    </location>
</feature>
<dbReference type="InterPro" id="IPR050360">
    <property type="entry name" value="MFS_Sugar_Transporters"/>
</dbReference>
<evidence type="ECO:0008006" key="8">
    <source>
        <dbReference type="Google" id="ProtNLM"/>
    </source>
</evidence>
<keyword evidence="4 5" id="KW-0472">Membrane</keyword>
<dbReference type="PANTHER" id="PTHR48022:SF15">
    <property type="entry name" value="ALPHA-GLUCOSIDE TRANSPORTER, PUTATIVE (AFU_ORTHOLOGUE AFUA_5G00500)-RELATED"/>
    <property type="match status" value="1"/>
</dbReference>
<evidence type="ECO:0000256" key="5">
    <source>
        <dbReference type="SAM" id="Phobius"/>
    </source>
</evidence>
<evidence type="ECO:0000256" key="4">
    <source>
        <dbReference type="ARBA" id="ARBA00023136"/>
    </source>
</evidence>
<dbReference type="eggNOG" id="KOG0254">
    <property type="taxonomic scope" value="Eukaryota"/>
</dbReference>
<evidence type="ECO:0000256" key="1">
    <source>
        <dbReference type="ARBA" id="ARBA00004141"/>
    </source>
</evidence>
<dbReference type="InterPro" id="IPR036259">
    <property type="entry name" value="MFS_trans_sf"/>
</dbReference>
<dbReference type="AlphaFoldDB" id="W7MZP5"/>
<proteinExistence type="predicted"/>
<dbReference type="Pfam" id="PF00083">
    <property type="entry name" value="Sugar_tr"/>
    <property type="match status" value="1"/>
</dbReference>
<evidence type="ECO:0000256" key="3">
    <source>
        <dbReference type="ARBA" id="ARBA00022989"/>
    </source>
</evidence>
<dbReference type="PANTHER" id="PTHR48022">
    <property type="entry name" value="PLASTIDIC GLUCOSE TRANSPORTER 4"/>
    <property type="match status" value="1"/>
</dbReference>
<feature type="transmembrane region" description="Helical" evidence="5">
    <location>
        <begin position="141"/>
        <end position="162"/>
    </location>
</feature>
<dbReference type="InterPro" id="IPR005828">
    <property type="entry name" value="MFS_sugar_transport-like"/>
</dbReference>
<keyword evidence="7" id="KW-1185">Reference proteome</keyword>
<dbReference type="Proteomes" id="UP000009096">
    <property type="component" value="Chromosome 7"/>
</dbReference>
<dbReference type="RefSeq" id="XP_018759475.1">
    <property type="nucleotide sequence ID" value="XM_018901067.1"/>
</dbReference>
<dbReference type="GO" id="GO:0005351">
    <property type="term" value="F:carbohydrate:proton symporter activity"/>
    <property type="evidence" value="ECO:0007669"/>
    <property type="project" value="TreeGrafter"/>
</dbReference>
<dbReference type="SUPFAM" id="SSF103473">
    <property type="entry name" value="MFS general substrate transporter"/>
    <property type="match status" value="1"/>
</dbReference>
<evidence type="ECO:0000313" key="7">
    <source>
        <dbReference type="Proteomes" id="UP000009096"/>
    </source>
</evidence>
<dbReference type="GO" id="GO:0016020">
    <property type="term" value="C:membrane"/>
    <property type="evidence" value="ECO:0007669"/>
    <property type="project" value="UniProtKB-SubCell"/>
</dbReference>
<feature type="transmembrane region" description="Helical" evidence="5">
    <location>
        <begin position="113"/>
        <end position="134"/>
    </location>
</feature>
<dbReference type="VEuPathDB" id="FungiDB:FVEG_11747"/>
<gene>
    <name evidence="6" type="ORF">FVEG_11747</name>
</gene>
<feature type="transmembrane region" description="Helical" evidence="5">
    <location>
        <begin position="241"/>
        <end position="260"/>
    </location>
</feature>
<name>W7MZP5_GIBM7</name>
<dbReference type="EMBL" id="CM000584">
    <property type="protein sequence ID" value="EWG53284.1"/>
    <property type="molecule type" value="Genomic_DNA"/>
</dbReference>
<reference evidence="6 7" key="1">
    <citation type="journal article" date="2010" name="Nature">
        <title>Comparative genomics reveals mobile pathogenicity chromosomes in Fusarium.</title>
        <authorList>
            <person name="Ma L.J."/>
            <person name="van der Does H.C."/>
            <person name="Borkovich K.A."/>
            <person name="Coleman J.J."/>
            <person name="Daboussi M.J."/>
            <person name="Di Pietro A."/>
            <person name="Dufresne M."/>
            <person name="Freitag M."/>
            <person name="Grabherr M."/>
            <person name="Henrissat B."/>
            <person name="Houterman P.M."/>
            <person name="Kang S."/>
            <person name="Shim W.B."/>
            <person name="Woloshuk C."/>
            <person name="Xie X."/>
            <person name="Xu J.R."/>
            <person name="Antoniw J."/>
            <person name="Baker S.E."/>
            <person name="Bluhm B.H."/>
            <person name="Breakspear A."/>
            <person name="Brown D.W."/>
            <person name="Butchko R.A."/>
            <person name="Chapman S."/>
            <person name="Coulson R."/>
            <person name="Coutinho P.M."/>
            <person name="Danchin E.G."/>
            <person name="Diener A."/>
            <person name="Gale L.R."/>
            <person name="Gardiner D.M."/>
            <person name="Goff S."/>
            <person name="Hammond-Kosack K.E."/>
            <person name="Hilburn K."/>
            <person name="Hua-Van A."/>
            <person name="Jonkers W."/>
            <person name="Kazan K."/>
            <person name="Kodira C.D."/>
            <person name="Koehrsen M."/>
            <person name="Kumar L."/>
            <person name="Lee Y.H."/>
            <person name="Li L."/>
            <person name="Manners J.M."/>
            <person name="Miranda-Saavedra D."/>
            <person name="Mukherjee M."/>
            <person name="Park G."/>
            <person name="Park J."/>
            <person name="Park S.Y."/>
            <person name="Proctor R.H."/>
            <person name="Regev A."/>
            <person name="Ruiz-Roldan M.C."/>
            <person name="Sain D."/>
            <person name="Sakthikumar S."/>
            <person name="Sykes S."/>
            <person name="Schwartz D.C."/>
            <person name="Turgeon B.G."/>
            <person name="Wapinski I."/>
            <person name="Yoder O."/>
            <person name="Young S."/>
            <person name="Zeng Q."/>
            <person name="Zhou S."/>
            <person name="Galagan J."/>
            <person name="Cuomo C.A."/>
            <person name="Kistler H.C."/>
            <person name="Rep M."/>
        </authorList>
    </citation>
    <scope>NUCLEOTIDE SEQUENCE [LARGE SCALE GENOMIC DNA]</scope>
    <source>
        <strain evidence="7">M3125 / FGSC 7600</strain>
    </source>
</reference>
<organism evidence="6 7">
    <name type="scientific">Gibberella moniliformis (strain M3125 / FGSC 7600)</name>
    <name type="common">Maize ear and stalk rot fungus</name>
    <name type="synonym">Fusarium verticillioides</name>
    <dbReference type="NCBI Taxonomy" id="334819"/>
    <lineage>
        <taxon>Eukaryota</taxon>
        <taxon>Fungi</taxon>
        <taxon>Dikarya</taxon>
        <taxon>Ascomycota</taxon>
        <taxon>Pezizomycotina</taxon>
        <taxon>Sordariomycetes</taxon>
        <taxon>Hypocreomycetidae</taxon>
        <taxon>Hypocreales</taxon>
        <taxon>Nectriaceae</taxon>
        <taxon>Fusarium</taxon>
        <taxon>Fusarium fujikuroi species complex</taxon>
    </lineage>
</organism>
<feature type="transmembrane region" description="Helical" evidence="5">
    <location>
        <begin position="79"/>
        <end position="101"/>
    </location>
</feature>
<comment type="subcellular location">
    <subcellularLocation>
        <location evidence="1">Membrane</location>
        <topology evidence="1">Multi-pass membrane protein</topology>
    </subcellularLocation>
</comment>
<evidence type="ECO:0000256" key="2">
    <source>
        <dbReference type="ARBA" id="ARBA00022692"/>
    </source>
</evidence>
<dbReference type="GeneID" id="30069237"/>